<dbReference type="PROSITE" id="PS00552">
    <property type="entry name" value="HTH_MERR_1"/>
    <property type="match status" value="1"/>
</dbReference>
<dbReference type="GO" id="GO:0006979">
    <property type="term" value="P:response to oxidative stress"/>
    <property type="evidence" value="ECO:0007669"/>
    <property type="project" value="InterPro"/>
</dbReference>
<keyword evidence="3" id="KW-0408">Iron</keyword>
<dbReference type="SUPFAM" id="SSF46955">
    <property type="entry name" value="Putative DNA-binding domain"/>
    <property type="match status" value="1"/>
</dbReference>
<dbReference type="GO" id="GO:0046872">
    <property type="term" value="F:metal ion binding"/>
    <property type="evidence" value="ECO:0007669"/>
    <property type="project" value="UniProtKB-KW"/>
</dbReference>
<keyword evidence="11" id="KW-1185">Reference proteome</keyword>
<dbReference type="PRINTS" id="PR00040">
    <property type="entry name" value="HTHMERR"/>
</dbReference>
<dbReference type="GO" id="GO:0051537">
    <property type="term" value="F:2 iron, 2 sulfur cluster binding"/>
    <property type="evidence" value="ECO:0007669"/>
    <property type="project" value="UniProtKB-KW"/>
</dbReference>
<dbReference type="Proteomes" id="UP000037939">
    <property type="component" value="Unassembled WGS sequence"/>
</dbReference>
<name>A0A0N0GLW2_9NEIS</name>
<evidence type="ECO:0000256" key="3">
    <source>
        <dbReference type="ARBA" id="ARBA00023004"/>
    </source>
</evidence>
<dbReference type="Pfam" id="PF00376">
    <property type="entry name" value="MerR"/>
    <property type="match status" value="1"/>
</dbReference>
<evidence type="ECO:0000256" key="4">
    <source>
        <dbReference type="ARBA" id="ARBA00023014"/>
    </source>
</evidence>
<keyword evidence="2" id="KW-0479">Metal-binding</keyword>
<evidence type="ECO:0000256" key="2">
    <source>
        <dbReference type="ARBA" id="ARBA00022723"/>
    </source>
</evidence>
<dbReference type="OrthoDB" id="9808480at2"/>
<dbReference type="PANTHER" id="PTHR30204">
    <property type="entry name" value="REDOX-CYCLING DRUG-SENSING TRANSCRIPTIONAL ACTIVATOR SOXR"/>
    <property type="match status" value="1"/>
</dbReference>
<dbReference type="GO" id="GO:0003700">
    <property type="term" value="F:DNA-binding transcription factor activity"/>
    <property type="evidence" value="ECO:0007669"/>
    <property type="project" value="InterPro"/>
</dbReference>
<dbReference type="EMBL" id="LAQT01000029">
    <property type="protein sequence ID" value="KPC50446.1"/>
    <property type="molecule type" value="Genomic_DNA"/>
</dbReference>
<dbReference type="SMART" id="SM00422">
    <property type="entry name" value="HTH_MERR"/>
    <property type="match status" value="1"/>
</dbReference>
<comment type="caution">
    <text evidence="10">The sequence shown here is derived from an EMBL/GenBank/DDBJ whole genome shotgun (WGS) entry which is preliminary data.</text>
</comment>
<dbReference type="RefSeq" id="WP_053939137.1">
    <property type="nucleotide sequence ID" value="NZ_LAQT01000029.1"/>
</dbReference>
<evidence type="ECO:0000256" key="1">
    <source>
        <dbReference type="ARBA" id="ARBA00022714"/>
    </source>
</evidence>
<dbReference type="InterPro" id="IPR009061">
    <property type="entry name" value="DNA-bd_dom_put_sf"/>
</dbReference>
<evidence type="ECO:0000313" key="10">
    <source>
        <dbReference type="EMBL" id="KPC50446.1"/>
    </source>
</evidence>
<dbReference type="InterPro" id="IPR010211">
    <property type="entry name" value="Redox-sen_tscrpt-act_SoxR"/>
</dbReference>
<dbReference type="PATRIC" id="fig|857265.3.peg.3606"/>
<accession>A0A0N0GLW2</accession>
<dbReference type="GO" id="GO:0003677">
    <property type="term" value="F:DNA binding"/>
    <property type="evidence" value="ECO:0007669"/>
    <property type="project" value="UniProtKB-KW"/>
</dbReference>
<dbReference type="InterPro" id="IPR047057">
    <property type="entry name" value="MerR_fam"/>
</dbReference>
<dbReference type="PANTHER" id="PTHR30204:SF0">
    <property type="entry name" value="REDOX-SENSITIVE TRANSCRIPTIONAL ACTIVATOR SOXR"/>
    <property type="match status" value="1"/>
</dbReference>
<keyword evidence="1" id="KW-0001">2Fe-2S</keyword>
<dbReference type="Gene3D" id="1.10.1660.10">
    <property type="match status" value="1"/>
</dbReference>
<evidence type="ECO:0000256" key="5">
    <source>
        <dbReference type="ARBA" id="ARBA00023015"/>
    </source>
</evidence>
<feature type="domain" description="HTH merR-type" evidence="9">
    <location>
        <begin position="6"/>
        <end position="74"/>
    </location>
</feature>
<dbReference type="NCBIfam" id="TIGR01950">
    <property type="entry name" value="SoxR"/>
    <property type="match status" value="1"/>
</dbReference>
<protein>
    <submittedName>
        <fullName evidence="10">Redox-sensitive transcriptional activator SoxR</fullName>
    </submittedName>
</protein>
<dbReference type="InterPro" id="IPR000551">
    <property type="entry name" value="MerR-type_HTH_dom"/>
</dbReference>
<keyword evidence="7" id="KW-0804">Transcription</keyword>
<dbReference type="Pfam" id="PF09278">
    <property type="entry name" value="MerR-DNA-bind"/>
    <property type="match status" value="1"/>
</dbReference>
<evidence type="ECO:0000256" key="7">
    <source>
        <dbReference type="ARBA" id="ARBA00023163"/>
    </source>
</evidence>
<dbReference type="CDD" id="cd01110">
    <property type="entry name" value="HTH_SoxR"/>
    <property type="match status" value="1"/>
</dbReference>
<gene>
    <name evidence="10" type="primary">soxR</name>
    <name evidence="10" type="ORF">WG78_17600</name>
</gene>
<organism evidence="10 11">
    <name type="scientific">Amantichitinum ursilacus</name>
    <dbReference type="NCBI Taxonomy" id="857265"/>
    <lineage>
        <taxon>Bacteria</taxon>
        <taxon>Pseudomonadati</taxon>
        <taxon>Pseudomonadota</taxon>
        <taxon>Betaproteobacteria</taxon>
        <taxon>Neisseriales</taxon>
        <taxon>Chitinibacteraceae</taxon>
        <taxon>Amantichitinum</taxon>
    </lineage>
</organism>
<evidence type="ECO:0000313" key="11">
    <source>
        <dbReference type="Proteomes" id="UP000037939"/>
    </source>
</evidence>
<evidence type="ECO:0000256" key="6">
    <source>
        <dbReference type="ARBA" id="ARBA00023125"/>
    </source>
</evidence>
<reference evidence="10 11" key="1">
    <citation type="submission" date="2015-07" db="EMBL/GenBank/DDBJ databases">
        <title>Draft genome sequence of the Amantichitinum ursilacus IGB-41, a new chitin-degrading bacterium.</title>
        <authorList>
            <person name="Kirstahler P."/>
            <person name="Guenther M."/>
            <person name="Grumaz C."/>
            <person name="Rupp S."/>
            <person name="Zibek S."/>
            <person name="Sohn K."/>
        </authorList>
    </citation>
    <scope>NUCLEOTIDE SEQUENCE [LARGE SCALE GENOMIC DNA]</scope>
    <source>
        <strain evidence="10 11">IGB-41</strain>
    </source>
</reference>
<keyword evidence="4" id="KW-0411">Iron-sulfur</keyword>
<keyword evidence="5" id="KW-0805">Transcription regulation</keyword>
<sequence length="178" mass="19147">MQAGGLISISELAKRAGVAASALRFYEAQGLICSVRTASGQRQFVRDTLRRVAFIRVAQSVGLSLQEITEALATLPAQRTPTRAEWDELAQHWQSRLQARIDTLTALRDRLGACIGCGCLSMQHCHLYNPNDIAAAQGNGPRYLIGAASERSKSALGDNPHGCTPPAGAECAKPDQKY</sequence>
<evidence type="ECO:0000259" key="9">
    <source>
        <dbReference type="PROSITE" id="PS50937"/>
    </source>
</evidence>
<evidence type="ECO:0000256" key="8">
    <source>
        <dbReference type="SAM" id="MobiDB-lite"/>
    </source>
</evidence>
<dbReference type="STRING" id="857265.WG78_17600"/>
<dbReference type="InterPro" id="IPR015358">
    <property type="entry name" value="Tscrpt_reg_MerR_DNA-bd"/>
</dbReference>
<proteinExistence type="predicted"/>
<feature type="region of interest" description="Disordered" evidence="8">
    <location>
        <begin position="151"/>
        <end position="178"/>
    </location>
</feature>
<dbReference type="PROSITE" id="PS50937">
    <property type="entry name" value="HTH_MERR_2"/>
    <property type="match status" value="1"/>
</dbReference>
<dbReference type="AlphaFoldDB" id="A0A0N0GLW2"/>
<keyword evidence="6" id="KW-0238">DNA-binding</keyword>